<dbReference type="PANTHER" id="PTHR12277:SF81">
    <property type="entry name" value="PROTEIN ABHD13"/>
    <property type="match status" value="1"/>
</dbReference>
<proteinExistence type="predicted"/>
<name>C6E1R8_GEOSM</name>
<evidence type="ECO:0000259" key="1">
    <source>
        <dbReference type="Pfam" id="PF00561"/>
    </source>
</evidence>
<dbReference type="InterPro" id="IPR029058">
    <property type="entry name" value="AB_hydrolase_fold"/>
</dbReference>
<dbReference type="STRING" id="443144.GM21_0920"/>
<dbReference type="HOGENOM" id="CLU_029375_2_1_7"/>
<dbReference type="PANTHER" id="PTHR12277">
    <property type="entry name" value="ALPHA/BETA HYDROLASE DOMAIN-CONTAINING PROTEIN"/>
    <property type="match status" value="1"/>
</dbReference>
<dbReference type="Gene3D" id="3.40.50.1820">
    <property type="entry name" value="alpha/beta hydrolase"/>
    <property type="match status" value="1"/>
</dbReference>
<dbReference type="KEGG" id="gem:GM21_0920"/>
<reference evidence="2" key="1">
    <citation type="submission" date="2009-07" db="EMBL/GenBank/DDBJ databases">
        <title>Complete sequence of Geobacter sp. M21.</title>
        <authorList>
            <consortium name="US DOE Joint Genome Institute"/>
            <person name="Lucas S."/>
            <person name="Copeland A."/>
            <person name="Lapidus A."/>
            <person name="Glavina del Rio T."/>
            <person name="Dalin E."/>
            <person name="Tice H."/>
            <person name="Bruce D."/>
            <person name="Goodwin L."/>
            <person name="Pitluck S."/>
            <person name="Saunders E."/>
            <person name="Brettin T."/>
            <person name="Detter J.C."/>
            <person name="Han C."/>
            <person name="Larimer F."/>
            <person name="Land M."/>
            <person name="Hauser L."/>
            <person name="Kyrpides N."/>
            <person name="Ovchinnikova G."/>
            <person name="Lovley D."/>
        </authorList>
    </citation>
    <scope>NUCLEOTIDE SEQUENCE [LARGE SCALE GENOMIC DNA]</scope>
    <source>
        <strain evidence="2">M21</strain>
    </source>
</reference>
<gene>
    <name evidence="2" type="ordered locus">GM21_0920</name>
</gene>
<organism evidence="2">
    <name type="scientific">Geobacter sp. (strain M21)</name>
    <dbReference type="NCBI Taxonomy" id="443144"/>
    <lineage>
        <taxon>Bacteria</taxon>
        <taxon>Pseudomonadati</taxon>
        <taxon>Thermodesulfobacteriota</taxon>
        <taxon>Desulfuromonadia</taxon>
        <taxon>Geobacterales</taxon>
        <taxon>Geobacteraceae</taxon>
        <taxon>Geobacter</taxon>
    </lineage>
</organism>
<dbReference type="AlphaFoldDB" id="C6E1R8"/>
<dbReference type="SUPFAM" id="SSF53474">
    <property type="entry name" value="alpha/beta-Hydrolases"/>
    <property type="match status" value="1"/>
</dbReference>
<protein>
    <recommendedName>
        <fullName evidence="1">AB hydrolase-1 domain-containing protein</fullName>
    </recommendedName>
</protein>
<accession>C6E1R8</accession>
<dbReference type="EMBL" id="CP001661">
    <property type="protein sequence ID" value="ACT16987.1"/>
    <property type="molecule type" value="Genomic_DNA"/>
</dbReference>
<dbReference type="Pfam" id="PF00561">
    <property type="entry name" value="Abhydrolase_1"/>
    <property type="match status" value="1"/>
</dbReference>
<sequence length="245" mass="26905">MLRIAILLLVSLLALILAAASWQRQLLFFPTHESGNNGLSEWRHRQELIGFAREVPAPGNVWLMLHGNGGQASDRAYALPLFSPKDSVFILEYPGYGARPGAPSRASLDAAARQAYHLLRERFPRTPVCVLGESLGSGPASILAGEHPAPDKIVLVAPFDQLHRVARYHYPFLPVRLLLSDDWDNVVSLRGYGGRVEIFGMRDDEVIPVKFAKALADSKQGALFREIEGGHNDWAAGGKVAIRNP</sequence>
<dbReference type="OrthoDB" id="9777090at2"/>
<dbReference type="eggNOG" id="COG1073">
    <property type="taxonomic scope" value="Bacteria"/>
</dbReference>
<feature type="domain" description="AB hydrolase-1" evidence="1">
    <location>
        <begin position="63"/>
        <end position="166"/>
    </location>
</feature>
<evidence type="ECO:0000313" key="2">
    <source>
        <dbReference type="EMBL" id="ACT16987.1"/>
    </source>
</evidence>
<dbReference type="InterPro" id="IPR000073">
    <property type="entry name" value="AB_hydrolase_1"/>
</dbReference>